<gene>
    <name evidence="3" type="ORF">C1H71_18660</name>
</gene>
<evidence type="ECO:0000313" key="4">
    <source>
        <dbReference type="Proteomes" id="UP000515917"/>
    </source>
</evidence>
<dbReference type="KEGG" id="ifl:C1H71_18660"/>
<keyword evidence="4" id="KW-1185">Reference proteome</keyword>
<dbReference type="AlphaFoldDB" id="A0A7G3GE21"/>
<proteinExistence type="predicted"/>
<dbReference type="EMBL" id="CP025781">
    <property type="protein sequence ID" value="QBC45359.1"/>
    <property type="molecule type" value="Genomic_DNA"/>
</dbReference>
<dbReference type="Gene3D" id="3.90.420.10">
    <property type="entry name" value="Oxidoreductase, molybdopterin-binding domain"/>
    <property type="match status" value="1"/>
</dbReference>
<dbReference type="InterPro" id="IPR036374">
    <property type="entry name" value="OxRdtase_Mopterin-bd_sf"/>
</dbReference>
<keyword evidence="1" id="KW-0732">Signal</keyword>
<dbReference type="SUPFAM" id="SSF56524">
    <property type="entry name" value="Oxidoreductase molybdopterin-binding domain"/>
    <property type="match status" value="1"/>
</dbReference>
<feature type="chain" id="PRO_5028990744" description="Oxidoreductase molybdopterin-binding domain-containing protein" evidence="1">
    <location>
        <begin position="19"/>
        <end position="162"/>
    </location>
</feature>
<dbReference type="InterPro" id="IPR000572">
    <property type="entry name" value="OxRdtase_Mopterin-bd_dom"/>
</dbReference>
<dbReference type="RefSeq" id="WP_130107863.1">
    <property type="nucleotide sequence ID" value="NZ_CP025781.1"/>
</dbReference>
<reference evidence="3 4" key="1">
    <citation type="submission" date="2018-01" db="EMBL/GenBank/DDBJ databases">
        <title>Genome sequence of Iodobacter sp. strain PCH194 isolated from Indian Trans-Himalaya.</title>
        <authorList>
            <person name="Kumar V."/>
            <person name="Thakur V."/>
            <person name="Kumar S."/>
            <person name="Singh D."/>
        </authorList>
    </citation>
    <scope>NUCLEOTIDE SEQUENCE [LARGE SCALE GENOMIC DNA]</scope>
    <source>
        <strain evidence="3 4">PCH194</strain>
    </source>
</reference>
<evidence type="ECO:0000313" key="3">
    <source>
        <dbReference type="EMBL" id="QBC45359.1"/>
    </source>
</evidence>
<organism evidence="3 4">
    <name type="scientific">Iodobacter fluviatilis</name>
    <dbReference type="NCBI Taxonomy" id="537"/>
    <lineage>
        <taxon>Bacteria</taxon>
        <taxon>Pseudomonadati</taxon>
        <taxon>Pseudomonadota</taxon>
        <taxon>Betaproteobacteria</taxon>
        <taxon>Neisseriales</taxon>
        <taxon>Chitinibacteraceae</taxon>
        <taxon>Iodobacter</taxon>
    </lineage>
</organism>
<evidence type="ECO:0000259" key="2">
    <source>
        <dbReference type="Pfam" id="PF00174"/>
    </source>
</evidence>
<dbReference type="Pfam" id="PF00174">
    <property type="entry name" value="Oxidored_molyb"/>
    <property type="match status" value="1"/>
</dbReference>
<evidence type="ECO:0000256" key="1">
    <source>
        <dbReference type="SAM" id="SignalP"/>
    </source>
</evidence>
<protein>
    <recommendedName>
        <fullName evidence="2">Oxidoreductase molybdopterin-binding domain-containing protein</fullName>
    </recommendedName>
</protein>
<feature type="domain" description="Oxidoreductase molybdopterin-binding" evidence="2">
    <location>
        <begin position="45"/>
        <end position="136"/>
    </location>
</feature>
<name>A0A7G3GE21_9NEIS</name>
<dbReference type="Proteomes" id="UP000515917">
    <property type="component" value="Chromosome"/>
</dbReference>
<accession>A0A7G3GE21</accession>
<feature type="signal peptide" evidence="1">
    <location>
        <begin position="1"/>
        <end position="18"/>
    </location>
</feature>
<sequence length="162" mass="18409">MKRALWFAICCFCGSVFALEIPNGVVVLTIYGSVSPSNQGKVTVFTMDQLTKFPQTTFTTQTPWYDKPVKFTGPLLKDVLAAAGVKGGDITLVALNDYRVEMPYSDVTRYPVLLARLMNNKPMTIREKGPLFVVYPYDKHAELKKDLYYTRSIWQLSKIHMQ</sequence>